<evidence type="ECO:0000313" key="3">
    <source>
        <dbReference type="Proteomes" id="UP000001555"/>
    </source>
</evidence>
<protein>
    <submittedName>
        <fullName evidence="1 2">Uncharacterized protein</fullName>
    </submittedName>
</protein>
<reference evidence="1 3" key="1">
    <citation type="submission" date="2008-03" db="EMBL/GenBank/DDBJ databases">
        <title>Annotation of Ixodes scapularis.</title>
        <authorList>
            <consortium name="Ixodes scapularis Genome Project Consortium"/>
            <person name="Caler E."/>
            <person name="Hannick L.I."/>
            <person name="Bidwell S."/>
            <person name="Joardar V."/>
            <person name="Thiagarajan M."/>
            <person name="Amedeo P."/>
            <person name="Galinsky K.J."/>
            <person name="Schobel S."/>
            <person name="Inman J."/>
            <person name="Hostetler J."/>
            <person name="Miller J."/>
            <person name="Hammond M."/>
            <person name="Megy K."/>
            <person name="Lawson D."/>
            <person name="Kodira C."/>
            <person name="Sutton G."/>
            <person name="Meyer J."/>
            <person name="Hill C.A."/>
            <person name="Birren B."/>
            <person name="Nene V."/>
            <person name="Collins F."/>
            <person name="Alarcon-Chaidez F."/>
            <person name="Wikel S."/>
            <person name="Strausberg R."/>
        </authorList>
    </citation>
    <scope>NUCLEOTIDE SEQUENCE [LARGE SCALE GENOMIC DNA]</scope>
    <source>
        <strain evidence="3">Wikel</strain>
        <strain evidence="1">Wikel colony</strain>
    </source>
</reference>
<dbReference type="VEuPathDB" id="VectorBase:ISCW019090"/>
<dbReference type="EMBL" id="ABJB010137390">
    <property type="status" value="NOT_ANNOTATED_CDS"/>
    <property type="molecule type" value="Genomic_DNA"/>
</dbReference>
<dbReference type="VEuPathDB" id="VectorBase:ISCI019090"/>
<gene>
    <name evidence="1" type="ORF">IscW_ISCW019090</name>
</gene>
<dbReference type="AlphaFoldDB" id="B7PQ12"/>
<dbReference type="EMBL" id="ABJB010621906">
    <property type="status" value="NOT_ANNOTATED_CDS"/>
    <property type="molecule type" value="Genomic_DNA"/>
</dbReference>
<evidence type="ECO:0000313" key="1">
    <source>
        <dbReference type="EMBL" id="EEC08684.1"/>
    </source>
</evidence>
<dbReference type="InParanoid" id="B7PQ12"/>
<evidence type="ECO:0000313" key="2">
    <source>
        <dbReference type="EnsemblMetazoa" id="ISCW019090-PA"/>
    </source>
</evidence>
<dbReference type="EnsemblMetazoa" id="ISCW019090-RA">
    <property type="protein sequence ID" value="ISCW019090-PA"/>
    <property type="gene ID" value="ISCW019090"/>
</dbReference>
<name>B7PQ12_IXOSC</name>
<dbReference type="HOGENOM" id="CLU_445708_0_0_1"/>
<dbReference type="OrthoDB" id="6510671at2759"/>
<organism>
    <name type="scientific">Ixodes scapularis</name>
    <name type="common">Black-legged tick</name>
    <name type="synonym">Deer tick</name>
    <dbReference type="NCBI Taxonomy" id="6945"/>
    <lineage>
        <taxon>Eukaryota</taxon>
        <taxon>Metazoa</taxon>
        <taxon>Ecdysozoa</taxon>
        <taxon>Arthropoda</taxon>
        <taxon>Chelicerata</taxon>
        <taxon>Arachnida</taxon>
        <taxon>Acari</taxon>
        <taxon>Parasitiformes</taxon>
        <taxon>Ixodida</taxon>
        <taxon>Ixodoidea</taxon>
        <taxon>Ixodidae</taxon>
        <taxon>Ixodinae</taxon>
        <taxon>Ixodes</taxon>
    </lineage>
</organism>
<sequence length="613" mass="68181">MSFETFNSKVSWSCFNDTGAVRGAGVPTTLPHSIESFLDLVRQVEGSHWAVDAADTAALLLRRFSIDFVDHQRLPDGERFVVNSGRERKSAIFEALLKTSEPPEFNEAALSEDRKCALFAMLSHALNSGAEKKESALLRTVQEQGVVNIAGNTTLAVTMGHVLRGIVASKYSVRDSAENLLKLLKPYSDMPQGHSVIDHIYGPTLAGHLGTLSSWSNTKVPIIGASGFWKTSMCPREFRVARKPGKLTDAEILGALDGFILGTVLKRISKDRPRRLSQLLDMYYSRRGIRELLPEFPKGLSYCTRKEAVGRLLSPARLEEQVLVMARLFAKLDNAEMKHTAVKMAILPMLKSFHVKLDRLLTTCDTRSDILILLDPIPGNTIYDNYQKKLAGYMAERFLKKSDHSAISISASELSEDASNLVLTYSNRGSRYVSPSCAIDTMVDKAVLGVAAVQSSFQRHVGNTVGHEGSWSGTFCPARYKVKSRQEWSTYSLLRGAIDGFLLAKYTRKTAMQNVSLSELMRLYYGSSGVPQSISGIPNLSVCSRRELLYPHLRDGHLEGNVSQFAQAYSLLRYGQSSARLGLFVAMTAEEFLQRLRRDLLSKRTWHTETCTY</sequence>
<dbReference type="Proteomes" id="UP000001555">
    <property type="component" value="Unassembled WGS sequence"/>
</dbReference>
<proteinExistence type="predicted"/>
<reference evidence="2" key="2">
    <citation type="submission" date="2020-05" db="UniProtKB">
        <authorList>
            <consortium name="EnsemblMetazoa"/>
        </authorList>
    </citation>
    <scope>IDENTIFICATION</scope>
    <source>
        <strain evidence="2">wikel</strain>
    </source>
</reference>
<keyword evidence="3" id="KW-1185">Reference proteome</keyword>
<dbReference type="EMBL" id="ABJB010289205">
    <property type="status" value="NOT_ANNOTATED_CDS"/>
    <property type="molecule type" value="Genomic_DNA"/>
</dbReference>
<accession>B7PQ12</accession>
<dbReference type="EMBL" id="DS762454">
    <property type="protein sequence ID" value="EEC08684.1"/>
    <property type="molecule type" value="Genomic_DNA"/>
</dbReference>
<dbReference type="VEuPathDB" id="VectorBase:ISCP_023625"/>
<dbReference type="VEuPathDB" id="VectorBase:ISCP_020394"/>
<dbReference type="PaxDb" id="6945-B7PQ12"/>
<dbReference type="EMBL" id="ABJB010613822">
    <property type="status" value="NOT_ANNOTATED_CDS"/>
    <property type="molecule type" value="Genomic_DNA"/>
</dbReference>